<keyword evidence="2 5" id="KW-0378">Hydrolase</keyword>
<proteinExistence type="predicted"/>
<sequence>MSFEVLKPGHFSCIQDLGRHGYQHLGVTTGGPMDEHAFSWANRLLGNSPNAAQIESTYGVLSLLAETDAMIAIAGADLDARINGVHAEPWFSYSILAGDRLDFHAPLSGLRAYLAVVGGFSAPHRLGSCATVAREALGGITGQGDFLSKGDRLEF</sequence>
<dbReference type="PANTHER" id="PTHR43309:SF4">
    <property type="entry name" value="CARBOXYLTRANSFERASE DOMAIN-CONTAINING PROTEIN"/>
    <property type="match status" value="1"/>
</dbReference>
<evidence type="ECO:0000313" key="6">
    <source>
        <dbReference type="Proteomes" id="UP000190198"/>
    </source>
</evidence>
<evidence type="ECO:0000256" key="1">
    <source>
        <dbReference type="ARBA" id="ARBA00022741"/>
    </source>
</evidence>
<dbReference type="Pfam" id="PF02626">
    <property type="entry name" value="CT_A_B"/>
    <property type="match status" value="1"/>
</dbReference>
<evidence type="ECO:0000259" key="4">
    <source>
        <dbReference type="SMART" id="SM00797"/>
    </source>
</evidence>
<organism evidence="5 6">
    <name type="scientific">Solemya elarraichensis gill symbiont</name>
    <dbReference type="NCBI Taxonomy" id="1918949"/>
    <lineage>
        <taxon>Bacteria</taxon>
        <taxon>Pseudomonadati</taxon>
        <taxon>Pseudomonadota</taxon>
        <taxon>Gammaproteobacteria</taxon>
        <taxon>sulfur-oxidizing symbionts</taxon>
    </lineage>
</organism>
<evidence type="ECO:0000256" key="2">
    <source>
        <dbReference type="ARBA" id="ARBA00022801"/>
    </source>
</evidence>
<feature type="non-terminal residue" evidence="5">
    <location>
        <position position="155"/>
    </location>
</feature>
<dbReference type="RefSeq" id="WP_370738158.1">
    <property type="nucleotide sequence ID" value="NZ_MPRK01000083.1"/>
</dbReference>
<name>A0A1T2L687_9GAMM</name>
<dbReference type="AlphaFoldDB" id="A0A1T2L687"/>
<keyword evidence="1" id="KW-0547">Nucleotide-binding</keyword>
<dbReference type="Proteomes" id="UP000190198">
    <property type="component" value="Unassembled WGS sequence"/>
</dbReference>
<dbReference type="InterPro" id="IPR052708">
    <property type="entry name" value="PxpC"/>
</dbReference>
<keyword evidence="6" id="KW-1185">Reference proteome</keyword>
<dbReference type="GO" id="GO:0016787">
    <property type="term" value="F:hydrolase activity"/>
    <property type="evidence" value="ECO:0007669"/>
    <property type="project" value="UniProtKB-KW"/>
</dbReference>
<evidence type="ECO:0000256" key="3">
    <source>
        <dbReference type="ARBA" id="ARBA00022840"/>
    </source>
</evidence>
<evidence type="ECO:0000313" key="5">
    <source>
        <dbReference type="EMBL" id="OOZ40628.1"/>
    </source>
</evidence>
<dbReference type="InterPro" id="IPR003778">
    <property type="entry name" value="CT_A_B"/>
</dbReference>
<comment type="caution">
    <text evidence="5">The sequence shown here is derived from an EMBL/GenBank/DDBJ whole genome shotgun (WGS) entry which is preliminary data.</text>
</comment>
<gene>
    <name evidence="5" type="ORF">BOW52_05615</name>
</gene>
<keyword evidence="3" id="KW-0067">ATP-binding</keyword>
<protein>
    <submittedName>
        <fullName evidence="5">Allophanate hydrolase</fullName>
    </submittedName>
</protein>
<dbReference type="GO" id="GO:0005524">
    <property type="term" value="F:ATP binding"/>
    <property type="evidence" value="ECO:0007669"/>
    <property type="project" value="UniProtKB-KW"/>
</dbReference>
<feature type="domain" description="Carboxyltransferase" evidence="4">
    <location>
        <begin position="24"/>
        <end position="155"/>
    </location>
</feature>
<accession>A0A1T2L687</accession>
<dbReference type="SMART" id="SM00797">
    <property type="entry name" value="AHS2"/>
    <property type="match status" value="1"/>
</dbReference>
<dbReference type="PANTHER" id="PTHR43309">
    <property type="entry name" value="5-OXOPROLINASE SUBUNIT C"/>
    <property type="match status" value="1"/>
</dbReference>
<dbReference type="EMBL" id="MPRK01000083">
    <property type="protein sequence ID" value="OOZ40628.1"/>
    <property type="molecule type" value="Genomic_DNA"/>
</dbReference>
<reference evidence="5 6" key="1">
    <citation type="submission" date="2016-11" db="EMBL/GenBank/DDBJ databases">
        <title>Mixed transmission modes and dynamic genome evolution in an obligate animal-bacterial symbiosis.</title>
        <authorList>
            <person name="Russell S.L."/>
            <person name="Corbett-Detig R.B."/>
            <person name="Cavanaugh C.M."/>
        </authorList>
    </citation>
    <scope>NUCLEOTIDE SEQUENCE [LARGE SCALE GENOMIC DNA]</scope>
    <source>
        <strain evidence="5">Sp-SM6</strain>
    </source>
</reference>